<evidence type="ECO:0000313" key="3">
    <source>
        <dbReference type="EMBL" id="MCL7038842.1"/>
    </source>
</evidence>
<dbReference type="Proteomes" id="UP001177140">
    <property type="component" value="Unassembled WGS sequence"/>
</dbReference>
<name>A0AA41VCR4_PAPNU</name>
<feature type="compositionally biased region" description="Pro residues" evidence="1">
    <location>
        <begin position="55"/>
        <end position="79"/>
    </location>
</feature>
<organism evidence="3 4">
    <name type="scientific">Papaver nudicaule</name>
    <name type="common">Iceland poppy</name>
    <dbReference type="NCBI Taxonomy" id="74823"/>
    <lineage>
        <taxon>Eukaryota</taxon>
        <taxon>Viridiplantae</taxon>
        <taxon>Streptophyta</taxon>
        <taxon>Embryophyta</taxon>
        <taxon>Tracheophyta</taxon>
        <taxon>Spermatophyta</taxon>
        <taxon>Magnoliopsida</taxon>
        <taxon>Ranunculales</taxon>
        <taxon>Papaveraceae</taxon>
        <taxon>Papaveroideae</taxon>
        <taxon>Papaver</taxon>
    </lineage>
</organism>
<sequence>MAKPLQILLSLMLLHLIYASTAKAARLTVTNKEQIMCTMCDACENPCQPPITYASPPPPPTPSPPPPTPTNDCPPPPAQSTPTYYYSPPPPSNNPTPTYSYPPPAGQAIGGLAKPPPNGYGMYPGPPPPNPIVPYFPFYYHAPPPPYSSANLIKIKNYFSLISLVSVFLCFF</sequence>
<evidence type="ECO:0000256" key="1">
    <source>
        <dbReference type="SAM" id="MobiDB-lite"/>
    </source>
</evidence>
<dbReference type="PANTHER" id="PTHR37702">
    <property type="entry name" value="PROLINE-RICH FAMILY PROTEIN"/>
    <property type="match status" value="1"/>
</dbReference>
<evidence type="ECO:0000256" key="2">
    <source>
        <dbReference type="SAM" id="SignalP"/>
    </source>
</evidence>
<gene>
    <name evidence="3" type="ORF">MKW94_002613</name>
</gene>
<protein>
    <submittedName>
        <fullName evidence="3">Uncharacterized protein</fullName>
    </submittedName>
</protein>
<dbReference type="PANTHER" id="PTHR37702:SF9">
    <property type="entry name" value="PROLINE-RICH FAMILY PROTEIN"/>
    <property type="match status" value="1"/>
</dbReference>
<feature type="chain" id="PRO_5041444324" evidence="2">
    <location>
        <begin position="20"/>
        <end position="172"/>
    </location>
</feature>
<evidence type="ECO:0000313" key="4">
    <source>
        <dbReference type="Proteomes" id="UP001177140"/>
    </source>
</evidence>
<comment type="caution">
    <text evidence="3">The sequence shown here is derived from an EMBL/GenBank/DDBJ whole genome shotgun (WGS) entry which is preliminary data.</text>
</comment>
<dbReference type="EMBL" id="JAJJMA010194725">
    <property type="protein sequence ID" value="MCL7038842.1"/>
    <property type="molecule type" value="Genomic_DNA"/>
</dbReference>
<dbReference type="AlphaFoldDB" id="A0AA41VCR4"/>
<keyword evidence="4" id="KW-1185">Reference proteome</keyword>
<feature type="compositionally biased region" description="Pro residues" evidence="1">
    <location>
        <begin position="87"/>
        <end position="104"/>
    </location>
</feature>
<keyword evidence="2" id="KW-0732">Signal</keyword>
<reference evidence="3" key="1">
    <citation type="submission" date="2022-03" db="EMBL/GenBank/DDBJ databases">
        <title>A functionally conserved STORR gene fusion in Papaver species that diverged 16.8 million years ago.</title>
        <authorList>
            <person name="Catania T."/>
        </authorList>
    </citation>
    <scope>NUCLEOTIDE SEQUENCE</scope>
    <source>
        <strain evidence="3">S-191538</strain>
    </source>
</reference>
<dbReference type="PRINTS" id="PR01217">
    <property type="entry name" value="PRICHEXTENSN"/>
</dbReference>
<feature type="region of interest" description="Disordered" evidence="1">
    <location>
        <begin position="54"/>
        <end position="104"/>
    </location>
</feature>
<accession>A0AA41VCR4</accession>
<feature type="signal peptide" evidence="2">
    <location>
        <begin position="1"/>
        <end position="19"/>
    </location>
</feature>
<proteinExistence type="predicted"/>